<dbReference type="Proteomes" id="UP000061382">
    <property type="component" value="Chromosome"/>
</dbReference>
<dbReference type="Gene3D" id="1.10.150.520">
    <property type="match status" value="1"/>
</dbReference>
<comment type="catalytic activity">
    <reaction evidence="1">
        <text>2-phosphoglycolate + H2O = glycolate + phosphate</text>
        <dbReference type="Rhea" id="RHEA:14369"/>
        <dbReference type="ChEBI" id="CHEBI:15377"/>
        <dbReference type="ChEBI" id="CHEBI:29805"/>
        <dbReference type="ChEBI" id="CHEBI:43474"/>
        <dbReference type="ChEBI" id="CHEBI:58033"/>
        <dbReference type="EC" id="3.1.3.18"/>
    </reaction>
</comment>
<dbReference type="PROSITE" id="PS01228">
    <property type="entry name" value="COF_1"/>
    <property type="match status" value="1"/>
</dbReference>
<dbReference type="PRINTS" id="PR00413">
    <property type="entry name" value="HADHALOGNASE"/>
</dbReference>
<evidence type="ECO:0000256" key="2">
    <source>
        <dbReference type="ARBA" id="ARBA00004818"/>
    </source>
</evidence>
<dbReference type="GO" id="GO:0006281">
    <property type="term" value="P:DNA repair"/>
    <property type="evidence" value="ECO:0007669"/>
    <property type="project" value="TreeGrafter"/>
</dbReference>
<dbReference type="SUPFAM" id="SSF56784">
    <property type="entry name" value="HAD-like"/>
    <property type="match status" value="1"/>
</dbReference>
<keyword evidence="6" id="KW-1185">Reference proteome</keyword>
<dbReference type="OrthoDB" id="9807630at2"/>
<name>A0A0P0CK43_9BACT</name>
<dbReference type="GO" id="GO:0008967">
    <property type="term" value="F:phosphoglycolate phosphatase activity"/>
    <property type="evidence" value="ECO:0007669"/>
    <property type="project" value="UniProtKB-EC"/>
</dbReference>
<dbReference type="Gene3D" id="3.40.50.1000">
    <property type="entry name" value="HAD superfamily/HAD-like"/>
    <property type="match status" value="1"/>
</dbReference>
<dbReference type="EMBL" id="CP012643">
    <property type="protein sequence ID" value="ALI99899.1"/>
    <property type="molecule type" value="Genomic_DNA"/>
</dbReference>
<dbReference type="InterPro" id="IPR006439">
    <property type="entry name" value="HAD-SF_hydro_IA"/>
</dbReference>
<accession>A0A0P0CK43</accession>
<evidence type="ECO:0000313" key="5">
    <source>
        <dbReference type="EMBL" id="ALI99899.1"/>
    </source>
</evidence>
<dbReference type="PATRIC" id="fig|512763.3.peg.3098"/>
<dbReference type="PANTHER" id="PTHR43434">
    <property type="entry name" value="PHOSPHOGLYCOLATE PHOSPHATASE"/>
    <property type="match status" value="1"/>
</dbReference>
<dbReference type="RefSeq" id="WP_062544426.1">
    <property type="nucleotide sequence ID" value="NZ_CP012643.1"/>
</dbReference>
<dbReference type="PANTHER" id="PTHR43434:SF1">
    <property type="entry name" value="PHOSPHOGLYCOLATE PHOSPHATASE"/>
    <property type="match status" value="1"/>
</dbReference>
<comment type="pathway">
    <text evidence="2">Organic acid metabolism; glycolate biosynthesis; glycolate from 2-phosphoglycolate: step 1/1.</text>
</comment>
<proteinExistence type="inferred from homology"/>
<sequence>MNQGYNLNWNKIKVVIFDVDGTLYTQSPLRKKMLFSLLSHYALRPWSWKDLLILHHFRAEREKKSGIPCKNLEDAQYEWCASKGNFPIPRIKKVVDYWMFNYPNKYLTGTMYPGVKTFFEALKQKNIKIGIYSDYKAVDKLKAMGLQADIIVSSTDKEVDNLKPNPRGLFYITEKLKVQPEECLFIGDRQELDGQCAIQANMPYLIVDKKPFKDFDFYNILTQQLVKNKTPTPQPVG</sequence>
<gene>
    <name evidence="5" type="ORF">DC20_14115</name>
</gene>
<dbReference type="KEGG" id="rti:DC20_14115"/>
<organism evidence="5 6">
    <name type="scientific">Rufibacter tibetensis</name>
    <dbReference type="NCBI Taxonomy" id="512763"/>
    <lineage>
        <taxon>Bacteria</taxon>
        <taxon>Pseudomonadati</taxon>
        <taxon>Bacteroidota</taxon>
        <taxon>Cytophagia</taxon>
        <taxon>Cytophagales</taxon>
        <taxon>Hymenobacteraceae</taxon>
        <taxon>Rufibacter</taxon>
    </lineage>
</organism>
<evidence type="ECO:0000256" key="1">
    <source>
        <dbReference type="ARBA" id="ARBA00000830"/>
    </source>
</evidence>
<dbReference type="EC" id="3.1.3.18" evidence="4"/>
<dbReference type="InterPro" id="IPR036412">
    <property type="entry name" value="HAD-like_sf"/>
</dbReference>
<dbReference type="NCBIfam" id="TIGR01549">
    <property type="entry name" value="HAD-SF-IA-v1"/>
    <property type="match status" value="1"/>
</dbReference>
<dbReference type="STRING" id="512763.DC20_14115"/>
<dbReference type="InterPro" id="IPR023214">
    <property type="entry name" value="HAD_sf"/>
</dbReference>
<evidence type="ECO:0000256" key="3">
    <source>
        <dbReference type="ARBA" id="ARBA00006171"/>
    </source>
</evidence>
<comment type="similarity">
    <text evidence="3">Belongs to the HAD-like hydrolase superfamily. CbbY/CbbZ/Gph/YieH family.</text>
</comment>
<evidence type="ECO:0000313" key="6">
    <source>
        <dbReference type="Proteomes" id="UP000061382"/>
    </source>
</evidence>
<dbReference type="InterPro" id="IPR050155">
    <property type="entry name" value="HAD-like_hydrolase_sf"/>
</dbReference>
<dbReference type="SFLD" id="SFLDG01129">
    <property type="entry name" value="C1.5:_HAD__Beta-PGM__Phosphata"/>
    <property type="match status" value="1"/>
</dbReference>
<dbReference type="SFLD" id="SFLDS00003">
    <property type="entry name" value="Haloacid_Dehalogenase"/>
    <property type="match status" value="1"/>
</dbReference>
<dbReference type="AlphaFoldDB" id="A0A0P0CK43"/>
<dbReference type="GO" id="GO:0005829">
    <property type="term" value="C:cytosol"/>
    <property type="evidence" value="ECO:0007669"/>
    <property type="project" value="TreeGrafter"/>
</dbReference>
<evidence type="ECO:0000256" key="4">
    <source>
        <dbReference type="ARBA" id="ARBA00013078"/>
    </source>
</evidence>
<reference evidence="5 6" key="1">
    <citation type="submission" date="2015-08" db="EMBL/GenBank/DDBJ databases">
        <title>Complete genome sequence of Rufibacter tibetensis strain 1351t, a radiation-resistant bacterium from tibet plateau.</title>
        <authorList>
            <person name="Dai J."/>
        </authorList>
    </citation>
    <scope>NUCLEOTIDE SEQUENCE [LARGE SCALE GENOMIC DNA]</scope>
    <source>
        <strain evidence="5 6">1351</strain>
    </source>
</reference>
<protein>
    <recommendedName>
        <fullName evidence="4">phosphoglycolate phosphatase</fullName>
        <ecNumber evidence="4">3.1.3.18</ecNumber>
    </recommendedName>
</protein>
<dbReference type="Pfam" id="PF00702">
    <property type="entry name" value="Hydrolase"/>
    <property type="match status" value="1"/>
</dbReference>